<dbReference type="PIRSF" id="PIRSF009193">
    <property type="entry name" value="UCP009193"/>
    <property type="match status" value="1"/>
</dbReference>
<reference evidence="2" key="1">
    <citation type="journal article" date="2020" name="bioRxiv">
        <title>Hybrid origin of Populus tomentosa Carr. identified through genome sequencing and phylogenomic analysis.</title>
        <authorList>
            <person name="An X."/>
            <person name="Gao K."/>
            <person name="Chen Z."/>
            <person name="Li J."/>
            <person name="Yang X."/>
            <person name="Yang X."/>
            <person name="Zhou J."/>
            <person name="Guo T."/>
            <person name="Zhao T."/>
            <person name="Huang S."/>
            <person name="Miao D."/>
            <person name="Khan W.U."/>
            <person name="Rao P."/>
            <person name="Ye M."/>
            <person name="Lei B."/>
            <person name="Liao W."/>
            <person name="Wang J."/>
            <person name="Ji L."/>
            <person name="Li Y."/>
            <person name="Guo B."/>
            <person name="Mustafa N.S."/>
            <person name="Li S."/>
            <person name="Yun Q."/>
            <person name="Keller S.R."/>
            <person name="Mao J."/>
            <person name="Zhang R."/>
            <person name="Strauss S.H."/>
        </authorList>
    </citation>
    <scope>NUCLEOTIDE SEQUENCE</scope>
    <source>
        <strain evidence="2">GM15</strain>
        <tissue evidence="2">Leaf</tissue>
    </source>
</reference>
<comment type="caution">
    <text evidence="2">The sequence shown here is derived from an EMBL/GenBank/DDBJ whole genome shotgun (WGS) entry which is preliminary data.</text>
</comment>
<name>A0A8X8A812_POPTO</name>
<accession>A0A8X8A812</accession>
<gene>
    <name evidence="2" type="ORF">POTOM_019736</name>
</gene>
<evidence type="ECO:0000313" key="3">
    <source>
        <dbReference type="Proteomes" id="UP000886885"/>
    </source>
</evidence>
<keyword evidence="3" id="KW-1185">Reference proteome</keyword>
<evidence type="ECO:0000313" key="2">
    <source>
        <dbReference type="EMBL" id="KAG6776230.1"/>
    </source>
</evidence>
<proteinExistence type="predicted"/>
<dbReference type="PANTHER" id="PTHR33675">
    <property type="entry name" value="NUCLEAR RECEPTOR FAMILY 2 GROUP C PROTEIN"/>
    <property type="match status" value="1"/>
</dbReference>
<feature type="region of interest" description="Disordered" evidence="1">
    <location>
        <begin position="172"/>
        <end position="204"/>
    </location>
</feature>
<sequence length="219" mass="24759">MGKKRKSIATSLDEVDRTMYASFCSAANSLSQLYTQSMNHQKLSFQAGERQGLEKLYQWIWRQQEGGSRVATVDIINYIQKTALLNTAGYSAALPNNKMTILLLLWRRLELGFRSRMNWTIVEKNHQCSSGLTATAQGTRSEHCDQQPKNTVFSNALSSPIRRSLQNYHITQGGYCPQGGSPSGNGTRNNEPNFLQHQNRDPNPPILFRKEAMEMVTPF</sequence>
<dbReference type="EMBL" id="JAAWWB010000009">
    <property type="protein sequence ID" value="KAG6776230.1"/>
    <property type="molecule type" value="Genomic_DNA"/>
</dbReference>
<organism evidence="2 3">
    <name type="scientific">Populus tomentosa</name>
    <name type="common">Chinese white poplar</name>
    <dbReference type="NCBI Taxonomy" id="118781"/>
    <lineage>
        <taxon>Eukaryota</taxon>
        <taxon>Viridiplantae</taxon>
        <taxon>Streptophyta</taxon>
        <taxon>Embryophyta</taxon>
        <taxon>Tracheophyta</taxon>
        <taxon>Spermatophyta</taxon>
        <taxon>Magnoliopsida</taxon>
        <taxon>eudicotyledons</taxon>
        <taxon>Gunneridae</taxon>
        <taxon>Pentapetalae</taxon>
        <taxon>rosids</taxon>
        <taxon>fabids</taxon>
        <taxon>Malpighiales</taxon>
        <taxon>Salicaceae</taxon>
        <taxon>Saliceae</taxon>
        <taxon>Populus</taxon>
    </lineage>
</organism>
<dbReference type="InterPro" id="IPR016549">
    <property type="entry name" value="UCP009193"/>
</dbReference>
<dbReference type="Proteomes" id="UP000886885">
    <property type="component" value="Chromosome 5A"/>
</dbReference>
<protein>
    <submittedName>
        <fullName evidence="2">Uncharacterized protein</fullName>
    </submittedName>
</protein>
<feature type="compositionally biased region" description="Polar residues" evidence="1">
    <location>
        <begin position="184"/>
        <end position="197"/>
    </location>
</feature>
<evidence type="ECO:0000256" key="1">
    <source>
        <dbReference type="SAM" id="MobiDB-lite"/>
    </source>
</evidence>
<dbReference type="AlphaFoldDB" id="A0A8X8A812"/>
<dbReference type="PANTHER" id="PTHR33675:SF10">
    <property type="entry name" value="NUCLEAR RECEPTOR FAMILY 2 GROUP C PROTEIN"/>
    <property type="match status" value="1"/>
</dbReference>
<dbReference type="OrthoDB" id="755598at2759"/>